<protein>
    <submittedName>
        <fullName evidence="2">Lamin tail domain-containing protein</fullName>
    </submittedName>
</protein>
<dbReference type="SUPFAM" id="SSF74853">
    <property type="entry name" value="Lamin A/C globular tail domain"/>
    <property type="match status" value="1"/>
</dbReference>
<organism evidence="2 3">
    <name type="scientific">Acholeplasma laidlawii</name>
    <dbReference type="NCBI Taxonomy" id="2148"/>
    <lineage>
        <taxon>Bacteria</taxon>
        <taxon>Bacillati</taxon>
        <taxon>Mycoplasmatota</taxon>
        <taxon>Mollicutes</taxon>
        <taxon>Acholeplasmatales</taxon>
        <taxon>Acholeplasmataceae</taxon>
        <taxon>Acholeplasma</taxon>
    </lineage>
</organism>
<dbReference type="InterPro" id="IPR036415">
    <property type="entry name" value="Lamin_tail_dom_sf"/>
</dbReference>
<comment type="caution">
    <text evidence="2">The sequence shown here is derived from an EMBL/GenBank/DDBJ whole genome shotgun (WGS) entry which is preliminary data.</text>
</comment>
<dbReference type="InterPro" id="IPR001322">
    <property type="entry name" value="Lamin_tail_dom"/>
</dbReference>
<evidence type="ECO:0000313" key="3">
    <source>
        <dbReference type="Proteomes" id="UP000315938"/>
    </source>
</evidence>
<dbReference type="AlphaFoldDB" id="A0A553IGA0"/>
<gene>
    <name evidence="2" type="ORF">FNV44_05765</name>
</gene>
<feature type="domain" description="LTD" evidence="1">
    <location>
        <begin position="465"/>
        <end position="584"/>
    </location>
</feature>
<feature type="domain" description="LTD" evidence="1">
    <location>
        <begin position="296"/>
        <end position="430"/>
    </location>
</feature>
<dbReference type="InterPro" id="IPR022038">
    <property type="entry name" value="Ig-like_bact"/>
</dbReference>
<dbReference type="EMBL" id="VKID01000002">
    <property type="protein sequence ID" value="TRX99211.1"/>
    <property type="molecule type" value="Genomic_DNA"/>
</dbReference>
<sequence>MTKVLFMSYGWNRFVWYVIIHSYLNIYIKGVNMKYIKAITMMLLLIFLVSCTTTDEVTYEILINEATPTTYEVGASITYTDFFIIKDSLGNRITIEESMLDVSLVDMSKAGSYIIKISFEGLKNEVTITVTAPEEEITYTLAINESLPTTLELNDSDIDFKAYFTITDSKGNFIEVLESMIDSSNVNLNEVGTYNLVLNYQGLSKTVVLEVVDNTPVITYTVVVNDALTTEFTLGTTDIDFKTYFIIVDSNGTTIEVTDDMLDLSLVDFTKVGTFSITFNFNDIEHILEFEVIPPDFMYASDLFISEYSEGSNYNKYIEIFNGTGKHINLSEYSVKLFNNGASTPQYEFALSGVLNDGETYIIYNGAANTTIKNSGDASHQVISFNGNDPIALYKNDVLIDVVGIMDTPVSDGYNAGGVVNATKDNTIVRKSDVFGPNATWTEDEWLVLGFEVYTNLKLHEMDYYHLPEEIARIPDLYISEYFEGDGIYATSKYIEIYNSLGYDVDLSNYRVELYSNGSLTPTYTQNLTGTLKHKEVYVIYAPLSLDDIKLLGNLSSEVENFTGRDALTLVKDNVIIDVFGVIGETPNENGWLIEGTKGSVNYTVVRIPEVTGPIGTWDINDWKVTYQNDLSDLGKHNFTYEDQVIEDFDILFNLIKGLELNSKGTAASAYSITIKGTVFMDVQNETTLVYMTDGKNFIKLHGAKIHNYTSLNTVYEVKGNYKSHLYIPTFEVINPGTDITAISSATPVSKITVKEVSLSTILNLKLENFVENINNGYLQSMLKVTGYLQLDTHNSTRWDYALTVTETYTKNNTQYINNGLYFKNDIGELEDTLIDYEVNLEYENVEVSVFGVIYDWNPNRKNWRLYVSNTLTADFLLT</sequence>
<dbReference type="Proteomes" id="UP000315938">
    <property type="component" value="Unassembled WGS sequence"/>
</dbReference>
<evidence type="ECO:0000259" key="1">
    <source>
        <dbReference type="PROSITE" id="PS51841"/>
    </source>
</evidence>
<name>A0A553IGA0_ACHLA</name>
<accession>A0A553IGA0</accession>
<dbReference type="Pfam" id="PF07523">
    <property type="entry name" value="Big_3"/>
    <property type="match status" value="1"/>
</dbReference>
<evidence type="ECO:0000313" key="2">
    <source>
        <dbReference type="EMBL" id="TRX99211.1"/>
    </source>
</evidence>
<proteinExistence type="predicted"/>
<reference evidence="2 3" key="1">
    <citation type="submission" date="2019-07" db="EMBL/GenBank/DDBJ databases">
        <title>Genome sequence of Acholeplasma laidlawii strain with increased resistance to erythromycin.</title>
        <authorList>
            <person name="Medvedeva E.S."/>
            <person name="Baranova N.B."/>
            <person name="Siniagina M.N."/>
            <person name="Mouzykantov A."/>
            <person name="Chernova O.A."/>
            <person name="Chernov V.M."/>
        </authorList>
    </citation>
    <scope>NUCLEOTIDE SEQUENCE [LARGE SCALE GENOMIC DNA]</scope>
    <source>
        <strain evidence="2 3">PG8REry</strain>
    </source>
</reference>
<dbReference type="PROSITE" id="PS51841">
    <property type="entry name" value="LTD"/>
    <property type="match status" value="2"/>
</dbReference>
<dbReference type="Pfam" id="PF00932">
    <property type="entry name" value="LTD"/>
    <property type="match status" value="2"/>
</dbReference>